<dbReference type="OrthoDB" id="2300232at2"/>
<accession>A0A1G9U2E8</accession>
<sequence>MQTNNPTKEVNQGPAKRKELKQQKKQQKSAEQKQETSDQKKEKRTEKLPKARRRIFPIWLRLVVVFVLCGLALICGLMFGYGVLGDGKPTEALEVSTWEHIVNIVTGKQE</sequence>
<keyword evidence="3" id="KW-0240">DNA-directed RNA polymerase</keyword>
<reference evidence="4" key="1">
    <citation type="submission" date="2016-10" db="EMBL/GenBank/DDBJ databases">
        <authorList>
            <person name="Varghese N."/>
            <person name="Submissions S."/>
        </authorList>
    </citation>
    <scope>NUCLEOTIDE SEQUENCE [LARGE SCALE GENOMIC DNA]</scope>
    <source>
        <strain evidence="4">CGMCC 1.6199</strain>
    </source>
</reference>
<dbReference type="EMBL" id="FNHF01000003">
    <property type="protein sequence ID" value="SDM54200.1"/>
    <property type="molecule type" value="Genomic_DNA"/>
</dbReference>
<feature type="transmembrane region" description="Helical" evidence="2">
    <location>
        <begin position="58"/>
        <end position="84"/>
    </location>
</feature>
<keyword evidence="3" id="KW-0804">Transcription</keyword>
<feature type="compositionally biased region" description="Basic and acidic residues" evidence="1">
    <location>
        <begin position="16"/>
        <end position="48"/>
    </location>
</feature>
<organism evidence="3 4">
    <name type="scientific">Sediminibacillus halophilus</name>
    <dbReference type="NCBI Taxonomy" id="482461"/>
    <lineage>
        <taxon>Bacteria</taxon>
        <taxon>Bacillati</taxon>
        <taxon>Bacillota</taxon>
        <taxon>Bacilli</taxon>
        <taxon>Bacillales</taxon>
        <taxon>Bacillaceae</taxon>
        <taxon>Sediminibacillus</taxon>
    </lineage>
</organism>
<dbReference type="STRING" id="482461.SAMN05216244_2836"/>
<feature type="region of interest" description="Disordered" evidence="1">
    <location>
        <begin position="1"/>
        <end position="48"/>
    </location>
</feature>
<evidence type="ECO:0000313" key="4">
    <source>
        <dbReference type="Proteomes" id="UP000182347"/>
    </source>
</evidence>
<protein>
    <submittedName>
        <fullName evidence="3">DNA-directed RNA polymerase subunit beta</fullName>
    </submittedName>
</protein>
<gene>
    <name evidence="3" type="ORF">SAMN05216244_2836</name>
</gene>
<dbReference type="Pfam" id="PF11772">
    <property type="entry name" value="EpuA"/>
    <property type="match status" value="1"/>
</dbReference>
<keyword evidence="4" id="KW-1185">Reference proteome</keyword>
<dbReference type="RefSeq" id="WP_074599916.1">
    <property type="nucleotide sequence ID" value="NZ_FNHF01000003.1"/>
</dbReference>
<evidence type="ECO:0000256" key="2">
    <source>
        <dbReference type="SAM" id="Phobius"/>
    </source>
</evidence>
<name>A0A1G9U2E8_9BACI</name>
<proteinExistence type="predicted"/>
<dbReference type="GO" id="GO:0000428">
    <property type="term" value="C:DNA-directed RNA polymerase complex"/>
    <property type="evidence" value="ECO:0007669"/>
    <property type="project" value="UniProtKB-KW"/>
</dbReference>
<dbReference type="AlphaFoldDB" id="A0A1G9U2E8"/>
<dbReference type="InterPro" id="IPR024596">
    <property type="entry name" value="RNApol_su_b/EpuA"/>
</dbReference>
<evidence type="ECO:0000313" key="3">
    <source>
        <dbReference type="EMBL" id="SDM54200.1"/>
    </source>
</evidence>
<feature type="compositionally biased region" description="Polar residues" evidence="1">
    <location>
        <begin position="1"/>
        <end position="10"/>
    </location>
</feature>
<keyword evidence="2" id="KW-0812">Transmembrane</keyword>
<keyword evidence="2" id="KW-0472">Membrane</keyword>
<dbReference type="Proteomes" id="UP000182347">
    <property type="component" value="Unassembled WGS sequence"/>
</dbReference>
<keyword evidence="2" id="KW-1133">Transmembrane helix</keyword>
<evidence type="ECO:0000256" key="1">
    <source>
        <dbReference type="SAM" id="MobiDB-lite"/>
    </source>
</evidence>